<sequence length="480" mass="52112">MSVLTETKNIGRVTQIIGPVLDVVFKPGKMPSIYNALKINGKNEAGQEISVTCEVQQLLGDYCVRAVSMSATDGLMRGMDVIDTGKPLTVPVGQSTLGRIFNVLGEPVDNLGPVGNTEDLPIHRSAPAFVDLDTKLAIFETGIKVVDLLAPYRRGGKIGLFGGAGVGKTVLIMELINNIAKAHGGVSVFGGVGERTREGNDLYMEMKESKVIVEEKLSDSKVALVYGQMNEPPGARMRVGLTALTMAEYFRDVNKQDVLLFIDNIFRFVQAGSEVSALLGRMPSAVGYQPTLATEMGCLQERITSTKDGSITSIQAVYVPADDLTDPAPATTFAHLDATTVLSRGLASKGIYPAVDPLDSTSTMLQPWIVGDNHYDCAQKVKRTLQRYKELQDIIAILGLDELAEEDRLVVARARKIERFLSQPFFVAEVFTGSPGKYVSLSNTIKDFNQILSGEYDYLPEQAFYLIGSLSEAVEKVNKS</sequence>
<comment type="similarity">
    <text evidence="2 14">Belongs to the ATPase alpha/beta chains family.</text>
</comment>
<evidence type="ECO:0000256" key="10">
    <source>
        <dbReference type="ARBA" id="ARBA00023196"/>
    </source>
</evidence>
<evidence type="ECO:0000256" key="8">
    <source>
        <dbReference type="ARBA" id="ARBA00023065"/>
    </source>
</evidence>
<dbReference type="FunFam" id="2.40.10.170:FF:000002">
    <property type="entry name" value="ATP synthase subunit beta, chloroplastic"/>
    <property type="match status" value="1"/>
</dbReference>
<evidence type="ECO:0000259" key="16">
    <source>
        <dbReference type="SMART" id="SM00382"/>
    </source>
</evidence>
<evidence type="ECO:0000256" key="11">
    <source>
        <dbReference type="ARBA" id="ARBA00023310"/>
    </source>
</evidence>
<keyword evidence="17" id="KW-0934">Plastid</keyword>
<gene>
    <name evidence="14 17" type="primary">atpB</name>
</gene>
<dbReference type="EMBL" id="KM462874">
    <property type="protein sequence ID" value="AIT94465.1"/>
    <property type="molecule type" value="Genomic_DNA"/>
</dbReference>
<dbReference type="FunFam" id="3.40.50.300:FF:000004">
    <property type="entry name" value="ATP synthase subunit beta"/>
    <property type="match status" value="1"/>
</dbReference>
<accession>A0A097KMR8</accession>
<evidence type="ECO:0000256" key="12">
    <source>
        <dbReference type="ARBA" id="ARBA00037290"/>
    </source>
</evidence>
<feature type="binding site" evidence="14">
    <location>
        <begin position="162"/>
        <end position="169"/>
    </location>
    <ligand>
        <name>ATP</name>
        <dbReference type="ChEBI" id="CHEBI:30616"/>
    </ligand>
</feature>
<dbReference type="CDD" id="cd18110">
    <property type="entry name" value="ATP-synt_F1_beta_C"/>
    <property type="match status" value="1"/>
</dbReference>
<dbReference type="PANTHER" id="PTHR15184">
    <property type="entry name" value="ATP SYNTHASE"/>
    <property type="match status" value="1"/>
</dbReference>
<organism evidence="17">
    <name type="scientific">Koliella corcontica</name>
    <dbReference type="NCBI Taxonomy" id="155904"/>
    <lineage>
        <taxon>Eukaryota</taxon>
        <taxon>Viridiplantae</taxon>
        <taxon>Chlorophyta</taxon>
        <taxon>core chlorophytes</taxon>
        <taxon>Trebouxiophyceae</taxon>
        <taxon>Prasiolales</taxon>
        <taxon>Koliellaceae</taxon>
        <taxon>Koliella</taxon>
    </lineage>
</organism>
<keyword evidence="7 14" id="KW-1278">Translocase</keyword>
<dbReference type="Pfam" id="PF22919">
    <property type="entry name" value="ATP-synt_VA_C"/>
    <property type="match status" value="1"/>
</dbReference>
<evidence type="ECO:0000256" key="6">
    <source>
        <dbReference type="ARBA" id="ARBA00022840"/>
    </source>
</evidence>
<name>A0A097KMR8_9CHLO</name>
<dbReference type="Gene3D" id="2.40.10.170">
    <property type="match status" value="1"/>
</dbReference>
<dbReference type="Gene3D" id="1.10.1140.10">
    <property type="entry name" value="Bovine Mitochondrial F1-atpase, Atp Synthase Beta Chain, Chain D, domain 3"/>
    <property type="match status" value="1"/>
</dbReference>
<evidence type="ECO:0000256" key="15">
    <source>
        <dbReference type="RuleBase" id="RU003553"/>
    </source>
</evidence>
<dbReference type="InterPro" id="IPR020003">
    <property type="entry name" value="ATPase_a/bsu_AS"/>
</dbReference>
<dbReference type="InterPro" id="IPR005722">
    <property type="entry name" value="ATP_synth_F1_bsu"/>
</dbReference>
<dbReference type="FunFam" id="1.10.1140.10:FF:000001">
    <property type="entry name" value="ATP synthase subunit beta"/>
    <property type="match status" value="1"/>
</dbReference>
<dbReference type="GeneID" id="22159788"/>
<evidence type="ECO:0000256" key="2">
    <source>
        <dbReference type="ARBA" id="ARBA00008936"/>
    </source>
</evidence>
<comment type="function">
    <text evidence="12 14">Produces ATP from ADP in the presence of a proton gradient across the membrane. The catalytic sites are hosted primarily by the beta subunits.</text>
</comment>
<dbReference type="RefSeq" id="YP_009105766.1">
    <property type="nucleotide sequence ID" value="NC_025536.1"/>
</dbReference>
<keyword evidence="11 14" id="KW-0066">ATP synthesis</keyword>
<comment type="catalytic activity">
    <reaction evidence="13 14 15">
        <text>ATP + H2O + 4 H(+)(in) = ADP + phosphate + 5 H(+)(out)</text>
        <dbReference type="Rhea" id="RHEA:57720"/>
        <dbReference type="ChEBI" id="CHEBI:15377"/>
        <dbReference type="ChEBI" id="CHEBI:15378"/>
        <dbReference type="ChEBI" id="CHEBI:30616"/>
        <dbReference type="ChEBI" id="CHEBI:43474"/>
        <dbReference type="ChEBI" id="CHEBI:456216"/>
        <dbReference type="EC" id="7.1.2.2"/>
    </reaction>
</comment>
<reference evidence="17" key="1">
    <citation type="journal article" date="2014" name="BMC Evol. Biol.">
        <title>Chloroplast phylogenomic analysis resolves deep-level relationships within the green algal class Trebouxiophyceae.</title>
        <authorList>
            <person name="Lemieux C."/>
            <person name="Otis C."/>
            <person name="Turmel M."/>
        </authorList>
    </citation>
    <scope>NUCLEOTIDE SEQUENCE</scope>
</reference>
<dbReference type="GO" id="GO:0005739">
    <property type="term" value="C:mitochondrion"/>
    <property type="evidence" value="ECO:0007669"/>
    <property type="project" value="GOC"/>
</dbReference>
<comment type="subcellular location">
    <subcellularLocation>
        <location evidence="1">Membrane</location>
        <topology evidence="1">Peripheral membrane protein</topology>
    </subcellularLocation>
    <subcellularLocation>
        <location evidence="14">Plastid</location>
        <location evidence="14">Chloroplast thylakoid membrane</location>
        <topology evidence="14">Peripheral membrane protein</topology>
    </subcellularLocation>
</comment>
<dbReference type="SMART" id="SM00382">
    <property type="entry name" value="AAA"/>
    <property type="match status" value="1"/>
</dbReference>
<evidence type="ECO:0000256" key="4">
    <source>
        <dbReference type="ARBA" id="ARBA00022741"/>
    </source>
</evidence>
<dbReference type="InterPro" id="IPR003593">
    <property type="entry name" value="AAA+_ATPase"/>
</dbReference>
<dbReference type="InterPro" id="IPR050053">
    <property type="entry name" value="ATPase_alpha/beta_chains"/>
</dbReference>
<keyword evidence="10 14" id="KW-0139">CF(1)</keyword>
<keyword evidence="3 14" id="KW-0813">Transport</keyword>
<feature type="domain" description="AAA+ ATPase" evidence="16">
    <location>
        <begin position="154"/>
        <end position="346"/>
    </location>
</feature>
<keyword evidence="17" id="KW-0150">Chloroplast</keyword>
<dbReference type="InterPro" id="IPR036121">
    <property type="entry name" value="ATPase_F1/V1/A1_a/bsu_N_sf"/>
</dbReference>
<dbReference type="AlphaFoldDB" id="A0A097KMR8"/>
<dbReference type="Pfam" id="PF00006">
    <property type="entry name" value="ATP-synt_ab"/>
    <property type="match status" value="1"/>
</dbReference>
<dbReference type="PROSITE" id="PS00152">
    <property type="entry name" value="ATPASE_ALPHA_BETA"/>
    <property type="match status" value="1"/>
</dbReference>
<evidence type="ECO:0000256" key="13">
    <source>
        <dbReference type="ARBA" id="ARBA00048383"/>
    </source>
</evidence>
<dbReference type="FunFam" id="3.40.50.12240:FF:000006">
    <property type="entry name" value="ATP synthase subunit beta"/>
    <property type="match status" value="1"/>
</dbReference>
<geneLocation type="chloroplast" evidence="17"/>
<keyword evidence="9 14" id="KW-0472">Membrane</keyword>
<dbReference type="CDD" id="cd18115">
    <property type="entry name" value="ATP-synt_F1_beta_N"/>
    <property type="match status" value="1"/>
</dbReference>
<evidence type="ECO:0000256" key="7">
    <source>
        <dbReference type="ARBA" id="ARBA00022967"/>
    </source>
</evidence>
<protein>
    <recommendedName>
        <fullName evidence="14">ATP synthase subunit beta, chloroplastic</fullName>
        <ecNumber evidence="14">7.1.2.2</ecNumber>
    </recommendedName>
    <alternativeName>
        <fullName evidence="14">ATP synthase F1 sector subunit beta</fullName>
    </alternativeName>
    <alternativeName>
        <fullName evidence="14">F-ATPase subunit beta</fullName>
    </alternativeName>
</protein>
<evidence type="ECO:0000313" key="17">
    <source>
        <dbReference type="EMBL" id="AIT94465.1"/>
    </source>
</evidence>
<dbReference type="GO" id="GO:0009535">
    <property type="term" value="C:chloroplast thylakoid membrane"/>
    <property type="evidence" value="ECO:0007669"/>
    <property type="project" value="UniProtKB-SubCell"/>
</dbReference>
<dbReference type="InterPro" id="IPR055190">
    <property type="entry name" value="ATP-synt_VA_C"/>
</dbReference>
<dbReference type="InterPro" id="IPR000194">
    <property type="entry name" value="ATPase_F1/V1/A1_a/bsu_nucl-bd"/>
</dbReference>
<dbReference type="SUPFAM" id="SSF50615">
    <property type="entry name" value="N-terminal domain of alpha and beta subunits of F1 ATP synthase"/>
    <property type="match status" value="1"/>
</dbReference>
<dbReference type="CDD" id="cd01133">
    <property type="entry name" value="F1-ATPase_beta_CD"/>
    <property type="match status" value="1"/>
</dbReference>
<proteinExistence type="inferred from homology"/>
<keyword evidence="14" id="KW-0793">Thylakoid</keyword>
<keyword evidence="5 14" id="KW-0375">Hydrogen ion transport</keyword>
<keyword evidence="4 14" id="KW-0547">Nucleotide-binding</keyword>
<evidence type="ECO:0000256" key="9">
    <source>
        <dbReference type="ARBA" id="ARBA00023136"/>
    </source>
</evidence>
<dbReference type="HAMAP" id="MF_01347">
    <property type="entry name" value="ATP_synth_beta_bact"/>
    <property type="match status" value="1"/>
</dbReference>
<dbReference type="GO" id="GO:0045259">
    <property type="term" value="C:proton-transporting ATP synthase complex"/>
    <property type="evidence" value="ECO:0007669"/>
    <property type="project" value="UniProtKB-KW"/>
</dbReference>
<evidence type="ECO:0000256" key="1">
    <source>
        <dbReference type="ARBA" id="ARBA00004170"/>
    </source>
</evidence>
<dbReference type="Pfam" id="PF02874">
    <property type="entry name" value="ATP-synt_ab_N"/>
    <property type="match status" value="1"/>
</dbReference>
<dbReference type="EC" id="7.1.2.2" evidence="14"/>
<dbReference type="InterPro" id="IPR024034">
    <property type="entry name" value="ATPase_F1/V1_b/a_C"/>
</dbReference>
<dbReference type="GO" id="GO:0005524">
    <property type="term" value="F:ATP binding"/>
    <property type="evidence" value="ECO:0007669"/>
    <property type="project" value="UniProtKB-UniRule"/>
</dbReference>
<dbReference type="SUPFAM" id="SSF47917">
    <property type="entry name" value="C-terminal domain of alpha and beta subunits of F1 ATP synthase"/>
    <property type="match status" value="1"/>
</dbReference>
<dbReference type="InterPro" id="IPR004100">
    <property type="entry name" value="ATPase_F1/V1/A1_a/bsu_N"/>
</dbReference>
<keyword evidence="8 14" id="KW-0406">Ion transport</keyword>
<dbReference type="Gene3D" id="3.40.50.300">
    <property type="entry name" value="P-loop containing nucleotide triphosphate hydrolases"/>
    <property type="match status" value="1"/>
</dbReference>
<evidence type="ECO:0000256" key="14">
    <source>
        <dbReference type="HAMAP-Rule" id="MF_01347"/>
    </source>
</evidence>
<dbReference type="SUPFAM" id="SSF52540">
    <property type="entry name" value="P-loop containing nucleoside triphosphate hydrolases"/>
    <property type="match status" value="1"/>
</dbReference>
<dbReference type="NCBIfam" id="TIGR01039">
    <property type="entry name" value="atpD"/>
    <property type="match status" value="1"/>
</dbReference>
<comment type="subunit">
    <text evidence="14 15">F-type ATPases have 2 components, CF(1) - the catalytic core - and CF(0) - the membrane proton channel. CF(1) has five subunits: alpha(3), beta(3), gamma(1), delta(1), epsilon(1). CF(0) has four main subunits: a(1), b(1), b'(1) and c(9-12).</text>
</comment>
<dbReference type="GO" id="GO:0042776">
    <property type="term" value="P:proton motive force-driven mitochondrial ATP synthesis"/>
    <property type="evidence" value="ECO:0007669"/>
    <property type="project" value="TreeGrafter"/>
</dbReference>
<evidence type="ECO:0000256" key="5">
    <source>
        <dbReference type="ARBA" id="ARBA00022781"/>
    </source>
</evidence>
<evidence type="ECO:0000256" key="3">
    <source>
        <dbReference type="ARBA" id="ARBA00022448"/>
    </source>
</evidence>
<dbReference type="InterPro" id="IPR027417">
    <property type="entry name" value="P-loop_NTPase"/>
</dbReference>
<keyword evidence="6 14" id="KW-0067">ATP-binding</keyword>
<dbReference type="PANTHER" id="PTHR15184:SF71">
    <property type="entry name" value="ATP SYNTHASE SUBUNIT BETA, MITOCHONDRIAL"/>
    <property type="match status" value="1"/>
</dbReference>
<dbReference type="GO" id="GO:0046933">
    <property type="term" value="F:proton-transporting ATP synthase activity, rotational mechanism"/>
    <property type="evidence" value="ECO:0007669"/>
    <property type="project" value="UniProtKB-UniRule"/>
</dbReference>